<dbReference type="Proteomes" id="UP001172681">
    <property type="component" value="Unassembled WGS sequence"/>
</dbReference>
<evidence type="ECO:0000313" key="1">
    <source>
        <dbReference type="EMBL" id="KAJ9647403.1"/>
    </source>
</evidence>
<accession>A0AA38YG34</accession>
<dbReference type="Gene3D" id="3.80.10.10">
    <property type="entry name" value="Ribonuclease Inhibitor"/>
    <property type="match status" value="1"/>
</dbReference>
<evidence type="ECO:0000313" key="2">
    <source>
        <dbReference type="Proteomes" id="UP001172681"/>
    </source>
</evidence>
<sequence length="394" mass="44643">MKVGHAGYRGSEVPLPIEVLSLILSYTATLYNHPTQYTLWACCLVSRSWYAASISHLYAHPLLENRNFDKFSRTICPPVSAHKPRIGLENFITRLDMSGLAYESSKSLTARLLRRTRNSLESFAAPAVTFSIACLAPLSKCAHLQLLDLSCDSYDMTLSQLLDSIGHLSSLTTLKLPRNALRGRCNLTSKSHWPMQLRNLQVSDYLFDDLESWATLFESWSNSLRSFKIAECKGYASLHCLEPTFLRVDTITSFGIGLSLHDDAFPFHRILKTFPNIVRFTLPAYQAEQLAKSSGVGEFMSDIQSGAYLQHVDPESLVEVLILTEQRPPASTPPDLSSEILRRYVHKFPRLRRLEIPELYAYPVGKRREYEMLNDELERRANADNRATSGLYLC</sequence>
<dbReference type="InterPro" id="IPR032675">
    <property type="entry name" value="LRR_dom_sf"/>
</dbReference>
<organism evidence="1 2">
    <name type="scientific">Knufia peltigerae</name>
    <dbReference type="NCBI Taxonomy" id="1002370"/>
    <lineage>
        <taxon>Eukaryota</taxon>
        <taxon>Fungi</taxon>
        <taxon>Dikarya</taxon>
        <taxon>Ascomycota</taxon>
        <taxon>Pezizomycotina</taxon>
        <taxon>Eurotiomycetes</taxon>
        <taxon>Chaetothyriomycetidae</taxon>
        <taxon>Chaetothyriales</taxon>
        <taxon>Trichomeriaceae</taxon>
        <taxon>Knufia</taxon>
    </lineage>
</organism>
<dbReference type="SUPFAM" id="SSF52047">
    <property type="entry name" value="RNI-like"/>
    <property type="match status" value="1"/>
</dbReference>
<dbReference type="AlphaFoldDB" id="A0AA38YG34"/>
<name>A0AA38YG34_9EURO</name>
<reference evidence="1" key="1">
    <citation type="submission" date="2022-10" db="EMBL/GenBank/DDBJ databases">
        <title>Culturing micro-colonial fungi from biological soil crusts in the Mojave desert and describing Neophaeococcomyces mojavensis, and introducing the new genera and species Taxawa tesnikishii.</title>
        <authorList>
            <person name="Kurbessoian T."/>
            <person name="Stajich J.E."/>
        </authorList>
    </citation>
    <scope>NUCLEOTIDE SEQUENCE</scope>
    <source>
        <strain evidence="1">TK_35</strain>
    </source>
</reference>
<dbReference type="EMBL" id="JAPDRN010000001">
    <property type="protein sequence ID" value="KAJ9647403.1"/>
    <property type="molecule type" value="Genomic_DNA"/>
</dbReference>
<evidence type="ECO:0008006" key="3">
    <source>
        <dbReference type="Google" id="ProtNLM"/>
    </source>
</evidence>
<comment type="caution">
    <text evidence="1">The sequence shown here is derived from an EMBL/GenBank/DDBJ whole genome shotgun (WGS) entry which is preliminary data.</text>
</comment>
<proteinExistence type="predicted"/>
<protein>
    <recommendedName>
        <fullName evidence="3">F-box domain-containing protein</fullName>
    </recommendedName>
</protein>
<keyword evidence="2" id="KW-1185">Reference proteome</keyword>
<gene>
    <name evidence="1" type="ORF">H2204_000032</name>
</gene>